<comment type="caution">
    <text evidence="2">The sequence shown here is derived from an EMBL/GenBank/DDBJ whole genome shotgun (WGS) entry which is preliminary data.</text>
</comment>
<gene>
    <name evidence="2" type="ORF">H2200_010665</name>
</gene>
<dbReference type="AlphaFoldDB" id="A0AA39CDU8"/>
<dbReference type="EMBL" id="JAPDRK010000018">
    <property type="protein sequence ID" value="KAJ9604552.1"/>
    <property type="molecule type" value="Genomic_DNA"/>
</dbReference>
<feature type="region of interest" description="Disordered" evidence="1">
    <location>
        <begin position="35"/>
        <end position="88"/>
    </location>
</feature>
<evidence type="ECO:0000256" key="1">
    <source>
        <dbReference type="SAM" id="MobiDB-lite"/>
    </source>
</evidence>
<reference evidence="2" key="1">
    <citation type="submission" date="2022-10" db="EMBL/GenBank/DDBJ databases">
        <title>Culturing micro-colonial fungi from biological soil crusts in the Mojave desert and describing Neophaeococcomyces mojavensis, and introducing the new genera and species Taxawa tesnikishii.</title>
        <authorList>
            <person name="Kurbessoian T."/>
            <person name="Stajich J.E."/>
        </authorList>
    </citation>
    <scope>NUCLEOTIDE SEQUENCE</scope>
    <source>
        <strain evidence="2">TK_41</strain>
    </source>
</reference>
<feature type="compositionally biased region" description="Polar residues" evidence="1">
    <location>
        <begin position="126"/>
        <end position="143"/>
    </location>
</feature>
<feature type="compositionally biased region" description="Polar residues" evidence="1">
    <location>
        <begin position="174"/>
        <end position="200"/>
    </location>
</feature>
<sequence>MPKSGAARRRQLARENPEKYAELCRKLETRRRFKMSMRADQTTRVQKDDGGDVFDDDTSILSYTTDDEAVDGRETTGHRGRHRGYQSGDGVKDMAHGALAAEQVSAQVSRERVRHQMFTFKGAANVPSSSGMRDSPVLGNTNGKRARAETEELSEYHSAQPSKRRRNESRSDSRQSSPALDPANSQLVLRSTQSVVSTQVEEAPLRPQRSFTTTRYGGDWPHLRRANKFSRMSTDEQTTTLRNWMAEVSEYADAIEAPTIPAPLMTRFFRRVKTYMKGAQTKLPRQLDDLEAAFRDASDRCLEETDREDLIHMFLLFMSPADRSVLERKIREENILQNNSTF</sequence>
<evidence type="ECO:0000313" key="2">
    <source>
        <dbReference type="EMBL" id="KAJ9604552.1"/>
    </source>
</evidence>
<organism evidence="2 3">
    <name type="scientific">Cladophialophora chaetospira</name>
    <dbReference type="NCBI Taxonomy" id="386627"/>
    <lineage>
        <taxon>Eukaryota</taxon>
        <taxon>Fungi</taxon>
        <taxon>Dikarya</taxon>
        <taxon>Ascomycota</taxon>
        <taxon>Pezizomycotina</taxon>
        <taxon>Eurotiomycetes</taxon>
        <taxon>Chaetothyriomycetidae</taxon>
        <taxon>Chaetothyriales</taxon>
        <taxon>Herpotrichiellaceae</taxon>
        <taxon>Cladophialophora</taxon>
    </lineage>
</organism>
<accession>A0AA39CDU8</accession>
<keyword evidence="3" id="KW-1185">Reference proteome</keyword>
<name>A0AA39CDU8_9EURO</name>
<protein>
    <submittedName>
        <fullName evidence="2">Uncharacterized protein</fullName>
    </submittedName>
</protein>
<dbReference type="Proteomes" id="UP001172673">
    <property type="component" value="Unassembled WGS sequence"/>
</dbReference>
<proteinExistence type="predicted"/>
<evidence type="ECO:0000313" key="3">
    <source>
        <dbReference type="Proteomes" id="UP001172673"/>
    </source>
</evidence>
<feature type="region of interest" description="Disordered" evidence="1">
    <location>
        <begin position="124"/>
        <end position="217"/>
    </location>
</feature>